<dbReference type="Proteomes" id="UP000622797">
    <property type="component" value="Unassembled WGS sequence"/>
</dbReference>
<proteinExistence type="inferred from homology"/>
<feature type="domain" description="AMP-dependent synthetase/ligase" evidence="6">
    <location>
        <begin position="100"/>
        <end position="516"/>
    </location>
</feature>
<keyword evidence="8" id="KW-1185">Reference proteome</keyword>
<evidence type="ECO:0000259" key="6">
    <source>
        <dbReference type="Pfam" id="PF00501"/>
    </source>
</evidence>
<evidence type="ECO:0000256" key="2">
    <source>
        <dbReference type="ARBA" id="ARBA00022598"/>
    </source>
</evidence>
<gene>
    <name evidence="7" type="ORF">FSARC_3268</name>
</gene>
<evidence type="ECO:0000256" key="3">
    <source>
        <dbReference type="ARBA" id="ARBA00022741"/>
    </source>
</evidence>
<dbReference type="PANTHER" id="PTHR43272:SF83">
    <property type="entry name" value="ACYL-COA SYNTHETASE LONG-CHAIN, ISOFORM J"/>
    <property type="match status" value="1"/>
</dbReference>
<protein>
    <recommendedName>
        <fullName evidence="6">AMP-dependent synthetase/ligase domain-containing protein</fullName>
    </recommendedName>
</protein>
<comment type="similarity">
    <text evidence="1">Belongs to the ATP-dependent AMP-binding enzyme family.</text>
</comment>
<dbReference type="GO" id="GO:0035336">
    <property type="term" value="P:long-chain fatty-acyl-CoA metabolic process"/>
    <property type="evidence" value="ECO:0007669"/>
    <property type="project" value="TreeGrafter"/>
</dbReference>
<comment type="caution">
    <text evidence="7">The sequence shown here is derived from an EMBL/GenBank/DDBJ whole genome shotgun (WGS) entry which is preliminary data.</text>
</comment>
<reference evidence="7" key="1">
    <citation type="journal article" date="2020" name="BMC Genomics">
        <title>Correction to: Identification and distribution of gene clusters required for synthesis of sphingolipid metabolism inhibitors in diverse species of the filamentous fungus Fusarium.</title>
        <authorList>
            <person name="Kim H.S."/>
            <person name="Lohmar J.M."/>
            <person name="Busman M."/>
            <person name="Brown D.W."/>
            <person name="Naumann T.A."/>
            <person name="Divon H.H."/>
            <person name="Lysoe E."/>
            <person name="Uhlig S."/>
            <person name="Proctor R.H."/>
        </authorList>
    </citation>
    <scope>NUCLEOTIDE SEQUENCE</scope>
    <source>
        <strain evidence="7">NRRL 20472</strain>
    </source>
</reference>
<organism evidence="7 8">
    <name type="scientific">Fusarium sarcochroum</name>
    <dbReference type="NCBI Taxonomy" id="1208366"/>
    <lineage>
        <taxon>Eukaryota</taxon>
        <taxon>Fungi</taxon>
        <taxon>Dikarya</taxon>
        <taxon>Ascomycota</taxon>
        <taxon>Pezizomycotina</taxon>
        <taxon>Sordariomycetes</taxon>
        <taxon>Hypocreomycetidae</taxon>
        <taxon>Hypocreales</taxon>
        <taxon>Nectriaceae</taxon>
        <taxon>Fusarium</taxon>
        <taxon>Fusarium lateritium species complex</taxon>
    </lineage>
</organism>
<reference evidence="7" key="2">
    <citation type="submission" date="2020-05" db="EMBL/GenBank/DDBJ databases">
        <authorList>
            <person name="Kim H.-S."/>
            <person name="Proctor R.H."/>
            <person name="Brown D.W."/>
        </authorList>
    </citation>
    <scope>NUCLEOTIDE SEQUENCE</scope>
    <source>
        <strain evidence="7">NRRL 20472</strain>
    </source>
</reference>
<keyword evidence="4" id="KW-0067">ATP-binding</keyword>
<dbReference type="PANTHER" id="PTHR43272">
    <property type="entry name" value="LONG-CHAIN-FATTY-ACID--COA LIGASE"/>
    <property type="match status" value="1"/>
</dbReference>
<dbReference type="InterPro" id="IPR042099">
    <property type="entry name" value="ANL_N_sf"/>
</dbReference>
<keyword evidence="2" id="KW-0436">Ligase</keyword>
<evidence type="ECO:0000256" key="4">
    <source>
        <dbReference type="ARBA" id="ARBA00022840"/>
    </source>
</evidence>
<dbReference type="InterPro" id="IPR000873">
    <property type="entry name" value="AMP-dep_synth/lig_dom"/>
</dbReference>
<evidence type="ECO:0000256" key="1">
    <source>
        <dbReference type="ARBA" id="ARBA00006432"/>
    </source>
</evidence>
<dbReference type="Pfam" id="PF00501">
    <property type="entry name" value="AMP-binding"/>
    <property type="match status" value="1"/>
</dbReference>
<dbReference type="Gene3D" id="3.40.50.12780">
    <property type="entry name" value="N-terminal domain of ligase-like"/>
    <property type="match status" value="1"/>
</dbReference>
<dbReference type="OrthoDB" id="1700726at2759"/>
<dbReference type="SUPFAM" id="SSF56801">
    <property type="entry name" value="Acetyl-CoA synthetase-like"/>
    <property type="match status" value="1"/>
</dbReference>
<evidence type="ECO:0000256" key="5">
    <source>
        <dbReference type="SAM" id="MobiDB-lite"/>
    </source>
</evidence>
<dbReference type="GO" id="GO:0005886">
    <property type="term" value="C:plasma membrane"/>
    <property type="evidence" value="ECO:0007669"/>
    <property type="project" value="TreeGrafter"/>
</dbReference>
<sequence>MEHRSGLTPLYQVHKPPFTIESPGYEKRPNETIPRRHPQARDGLIDRPSEDVYTVFDIIKRSARLFPDNKAVGYRKLIKLHKETTQVEKKIDGKVQKVDKEWTYFELSGYSFFTYKEYEKHCLQIGSGLRQIGLEEKDKLFVFGSTSAQWIAMSHGCATQSISIVTAYDSLGSSGLEHSLLQTQAEVMYIDPYLLKTATEPLKKSRVHTIITNDESIFGGIEQLEAFKAANPRFKIVSFEELRRKGEQGMVDPVPAKADDLYCVMYTSGSGGVPKGVRIAHKNLVAAVAGLYTVVADCVSHIDTLLAYLPLAHVLEMALENLGMFFGGTIGYGNPRTLSDTSVRNCAGDMRELRPTIMPGVPQVFETIRKGVMTKLESSFVLKTLFWRAFAYKSFMVKHNLPGACQLDSIVFGKVREMTGGRVRFLFNGGSPISTSTKHFLSLVLAPMFTGYGLTETSAVGALGSPLEFTLDSIGTVPGSIEVKLVSVPEYGYSADAKIPQGEVLVKGAAVMMGYYENEEETQRTFTEDGWLKTGDVGEYDADGHLKLIDRLKNLVKLLSGEYVALEKLESIYRGVQGVTNAMVYADSLHARPIAVVMPNETALAAIAKNLGVEAHSMYSDSKVCDVVLKELQAAGKRAGLSSMEIVAGVVISHEEWTPPSGLVTATQKLNRRAINTRYKKEIEEALKNA</sequence>
<dbReference type="GO" id="GO:0004467">
    <property type="term" value="F:long-chain fatty acid-CoA ligase activity"/>
    <property type="evidence" value="ECO:0007669"/>
    <property type="project" value="TreeGrafter"/>
</dbReference>
<dbReference type="EMBL" id="JABEXW010000160">
    <property type="protein sequence ID" value="KAF4969482.1"/>
    <property type="molecule type" value="Genomic_DNA"/>
</dbReference>
<feature type="compositionally biased region" description="Basic and acidic residues" evidence="5">
    <location>
        <begin position="24"/>
        <end position="44"/>
    </location>
</feature>
<feature type="region of interest" description="Disordered" evidence="5">
    <location>
        <begin position="19"/>
        <end position="44"/>
    </location>
</feature>
<dbReference type="AlphaFoldDB" id="A0A8H4XC14"/>
<dbReference type="GO" id="GO:0005783">
    <property type="term" value="C:endoplasmic reticulum"/>
    <property type="evidence" value="ECO:0007669"/>
    <property type="project" value="TreeGrafter"/>
</dbReference>
<name>A0A8H4XC14_9HYPO</name>
<evidence type="ECO:0000313" key="8">
    <source>
        <dbReference type="Proteomes" id="UP000622797"/>
    </source>
</evidence>
<evidence type="ECO:0000313" key="7">
    <source>
        <dbReference type="EMBL" id="KAF4969482.1"/>
    </source>
</evidence>
<accession>A0A8H4XC14</accession>
<keyword evidence="3" id="KW-0547">Nucleotide-binding</keyword>
<dbReference type="GO" id="GO:0005524">
    <property type="term" value="F:ATP binding"/>
    <property type="evidence" value="ECO:0007669"/>
    <property type="project" value="UniProtKB-KW"/>
</dbReference>
<dbReference type="GO" id="GO:0005811">
    <property type="term" value="C:lipid droplet"/>
    <property type="evidence" value="ECO:0007669"/>
    <property type="project" value="TreeGrafter"/>
</dbReference>